<evidence type="ECO:0000313" key="1">
    <source>
        <dbReference type="EMBL" id="GFH33228.1"/>
    </source>
</evidence>
<accession>A0A6A0AKU7</accession>
<sequence>LQRWPWCWCMRHCASCTLQPRQWASSHQMV</sequence>
<proteinExistence type="predicted"/>
<dbReference type="Proteomes" id="UP000485058">
    <property type="component" value="Unassembled WGS sequence"/>
</dbReference>
<reference evidence="1 2" key="1">
    <citation type="submission" date="2020-02" db="EMBL/GenBank/DDBJ databases">
        <title>Draft genome sequence of Haematococcus lacustris strain NIES-144.</title>
        <authorList>
            <person name="Morimoto D."/>
            <person name="Nakagawa S."/>
            <person name="Yoshida T."/>
            <person name="Sawayama S."/>
        </authorList>
    </citation>
    <scope>NUCLEOTIDE SEQUENCE [LARGE SCALE GENOMIC DNA]</scope>
    <source>
        <strain evidence="1 2">NIES-144</strain>
    </source>
</reference>
<dbReference type="EMBL" id="BLLF01008033">
    <property type="protein sequence ID" value="GFH33228.1"/>
    <property type="molecule type" value="Genomic_DNA"/>
</dbReference>
<protein>
    <submittedName>
        <fullName evidence="1">Uncharacterized protein</fullName>
    </submittedName>
</protein>
<name>A0A6A0AKU7_HAELA</name>
<feature type="non-terminal residue" evidence="1">
    <location>
        <position position="1"/>
    </location>
</feature>
<evidence type="ECO:0000313" key="2">
    <source>
        <dbReference type="Proteomes" id="UP000485058"/>
    </source>
</evidence>
<organism evidence="1 2">
    <name type="scientific">Haematococcus lacustris</name>
    <name type="common">Green alga</name>
    <name type="synonym">Haematococcus pluvialis</name>
    <dbReference type="NCBI Taxonomy" id="44745"/>
    <lineage>
        <taxon>Eukaryota</taxon>
        <taxon>Viridiplantae</taxon>
        <taxon>Chlorophyta</taxon>
        <taxon>core chlorophytes</taxon>
        <taxon>Chlorophyceae</taxon>
        <taxon>CS clade</taxon>
        <taxon>Chlamydomonadales</taxon>
        <taxon>Haematococcaceae</taxon>
        <taxon>Haematococcus</taxon>
    </lineage>
</organism>
<keyword evidence="2" id="KW-1185">Reference proteome</keyword>
<dbReference type="AlphaFoldDB" id="A0A6A0AKU7"/>
<comment type="caution">
    <text evidence="1">The sequence shown here is derived from an EMBL/GenBank/DDBJ whole genome shotgun (WGS) entry which is preliminary data.</text>
</comment>
<feature type="non-terminal residue" evidence="1">
    <location>
        <position position="30"/>
    </location>
</feature>
<gene>
    <name evidence="1" type="ORF">HaLaN_32566</name>
</gene>